<sequence>MSETLNKIDPTKVIPTANLEIREFREVIRGEVVVWEIDRYGEPISSYVAGEAIPTYGTLIDDGQTT</sequence>
<dbReference type="EMBL" id="SSDS01000072">
    <property type="protein sequence ID" value="TXG76485.1"/>
    <property type="molecule type" value="Genomic_DNA"/>
</dbReference>
<dbReference type="Proteomes" id="UP000321026">
    <property type="component" value="Unassembled WGS sequence"/>
</dbReference>
<name>A0A5C7J4R7_9BACT</name>
<evidence type="ECO:0000313" key="2">
    <source>
        <dbReference type="Proteomes" id="UP000321026"/>
    </source>
</evidence>
<accession>A0A5C7J4R7</accession>
<protein>
    <submittedName>
        <fullName evidence="1">Uncharacterized protein</fullName>
    </submittedName>
</protein>
<organism evidence="1 2">
    <name type="scientific">Candidatus Dojkabacteria bacterium</name>
    <dbReference type="NCBI Taxonomy" id="2099670"/>
    <lineage>
        <taxon>Bacteria</taxon>
        <taxon>Candidatus Dojkabacteria</taxon>
    </lineage>
</organism>
<comment type="caution">
    <text evidence="1">The sequence shown here is derived from an EMBL/GenBank/DDBJ whole genome shotgun (WGS) entry which is preliminary data.</text>
</comment>
<reference evidence="1 2" key="1">
    <citation type="submission" date="2018-09" db="EMBL/GenBank/DDBJ databases">
        <title>Metagenome Assembled Genomes from an Advanced Water Purification Facility.</title>
        <authorList>
            <person name="Stamps B.W."/>
            <person name="Spear J.R."/>
        </authorList>
    </citation>
    <scope>NUCLEOTIDE SEQUENCE [LARGE SCALE GENOMIC DNA]</scope>
    <source>
        <strain evidence="1">Bin_63_2</strain>
    </source>
</reference>
<dbReference type="AlphaFoldDB" id="A0A5C7J4R7"/>
<evidence type="ECO:0000313" key="1">
    <source>
        <dbReference type="EMBL" id="TXG76485.1"/>
    </source>
</evidence>
<proteinExistence type="predicted"/>
<gene>
    <name evidence="1" type="ORF">E6Q11_04465</name>
</gene>